<evidence type="ECO:0000313" key="2">
    <source>
        <dbReference type="EMBL" id="CBS89294.1"/>
    </source>
</evidence>
<organism evidence="2 3">
    <name type="scientific">Azospirillum lipoferum (strain 4B)</name>
    <dbReference type="NCBI Taxonomy" id="862719"/>
    <lineage>
        <taxon>Bacteria</taxon>
        <taxon>Pseudomonadati</taxon>
        <taxon>Pseudomonadota</taxon>
        <taxon>Alphaproteobacteria</taxon>
        <taxon>Rhodospirillales</taxon>
        <taxon>Azospirillaceae</taxon>
        <taxon>Azospirillum</taxon>
    </lineage>
</organism>
<evidence type="ECO:0000256" key="1">
    <source>
        <dbReference type="SAM" id="MobiDB-lite"/>
    </source>
</evidence>
<feature type="region of interest" description="Disordered" evidence="1">
    <location>
        <begin position="49"/>
        <end position="97"/>
    </location>
</feature>
<dbReference type="EMBL" id="FQ311870">
    <property type="protein sequence ID" value="CBS89294.1"/>
    <property type="molecule type" value="Genomic_DNA"/>
</dbReference>
<proteinExistence type="predicted"/>
<keyword evidence="2" id="KW-0614">Plasmid</keyword>
<sequence length="97" mass="10149">MLRGDLAALLSFATNTKKPGLRRETGLVCDRGSQASFGCGGTQPTILAIGSGSNSQARGMKQPYAPNHRHGGRGRKSAPMRLHGGDGPKDQSSMPMV</sequence>
<dbReference type="AlphaFoldDB" id="G7ZCE3"/>
<accession>G7ZCE3</accession>
<dbReference type="HOGENOM" id="CLU_2340785_0_0_5"/>
<name>G7ZCE3_AZOL4</name>
<dbReference type="KEGG" id="ali:AZOLI_p20109"/>
<protein>
    <submittedName>
        <fullName evidence="2">Uncharacterized protein</fullName>
    </submittedName>
</protein>
<reference evidence="3" key="1">
    <citation type="journal article" date="2011" name="PLoS Genet.">
        <title>Azospirillum genomes reveal transition of bacteria from aquatic to terrestrial environments.</title>
        <authorList>
            <person name="Wisniewski-Dye F."/>
            <person name="Borziak K."/>
            <person name="Khalsa-Moyers G."/>
            <person name="Alexandre G."/>
            <person name="Sukharnikov L.O."/>
            <person name="Wuichet K."/>
            <person name="Hurst G.B."/>
            <person name="McDonald W.H."/>
            <person name="Robertson J.S."/>
            <person name="Barbe V."/>
            <person name="Calteau A."/>
            <person name="Rouy Z."/>
            <person name="Mangenot S."/>
            <person name="Prigent-Combaret C."/>
            <person name="Normand P."/>
            <person name="Boyer M."/>
            <person name="Siguier P."/>
            <person name="Dessaux Y."/>
            <person name="Elmerich C."/>
            <person name="Condemine G."/>
            <person name="Krishnen G."/>
            <person name="Kennedy I."/>
            <person name="Paterson A.H."/>
            <person name="Gonzalez V."/>
            <person name="Mavingui P."/>
            <person name="Zhulin I.B."/>
        </authorList>
    </citation>
    <scope>NUCLEOTIDE SEQUENCE [LARGE SCALE GENOMIC DNA]</scope>
    <source>
        <strain evidence="3">4B</strain>
    </source>
</reference>
<feature type="compositionally biased region" description="Basic residues" evidence="1">
    <location>
        <begin position="67"/>
        <end position="78"/>
    </location>
</feature>
<geneLocation type="plasmid" evidence="2 3">
    <name>AZO_p2</name>
</geneLocation>
<keyword evidence="3" id="KW-1185">Reference proteome</keyword>
<gene>
    <name evidence="2" type="ordered locus">AZOLI_p20109</name>
</gene>
<dbReference type="Proteomes" id="UP000005667">
    <property type="component" value="Plasmid AZO_p2"/>
</dbReference>
<evidence type="ECO:0000313" key="3">
    <source>
        <dbReference type="Proteomes" id="UP000005667"/>
    </source>
</evidence>